<organism evidence="9 10">
    <name type="scientific">Emiliania huxleyi (strain CCMP1516)</name>
    <dbReference type="NCBI Taxonomy" id="280463"/>
    <lineage>
        <taxon>Eukaryota</taxon>
        <taxon>Haptista</taxon>
        <taxon>Haptophyta</taxon>
        <taxon>Prymnesiophyceae</taxon>
        <taxon>Isochrysidales</taxon>
        <taxon>Noelaerhabdaceae</taxon>
        <taxon>Emiliania</taxon>
    </lineage>
</organism>
<dbReference type="NCBIfam" id="TIGR00446">
    <property type="entry name" value="nop2p"/>
    <property type="match status" value="1"/>
</dbReference>
<dbReference type="Gene3D" id="3.30.70.1170">
    <property type="entry name" value="Sun protein, domain 3"/>
    <property type="match status" value="1"/>
</dbReference>
<feature type="compositionally biased region" description="Basic residues" evidence="7">
    <location>
        <begin position="454"/>
        <end position="468"/>
    </location>
</feature>
<feature type="binding site" evidence="6">
    <location>
        <begin position="239"/>
        <end position="245"/>
    </location>
    <ligand>
        <name>S-adenosyl-L-methionine</name>
        <dbReference type="ChEBI" id="CHEBI:59789"/>
    </ligand>
</feature>
<accession>A0A0D3IUM1</accession>
<dbReference type="CDD" id="cd02440">
    <property type="entry name" value="AdoMet_MTases"/>
    <property type="match status" value="1"/>
</dbReference>
<dbReference type="Gene3D" id="3.40.50.150">
    <property type="entry name" value="Vaccinia Virus protein VP39"/>
    <property type="match status" value="1"/>
</dbReference>
<name>A0A0D3IUM1_EMIH1</name>
<keyword evidence="5 6" id="KW-0694">RNA-binding</keyword>
<dbReference type="KEGG" id="ehx:EMIHUDRAFT_197644"/>
<feature type="compositionally biased region" description="Low complexity" evidence="7">
    <location>
        <begin position="70"/>
        <end position="84"/>
    </location>
</feature>
<dbReference type="PANTHER" id="PTHR22807">
    <property type="entry name" value="NOP2 YEAST -RELATED NOL1/NOP2/FMU SUN DOMAIN-CONTAINING"/>
    <property type="match status" value="1"/>
</dbReference>
<dbReference type="GeneID" id="17260801"/>
<keyword evidence="4 6" id="KW-0949">S-adenosyl-L-methionine</keyword>
<dbReference type="Pfam" id="PF01189">
    <property type="entry name" value="Methyltr_RsmB-F"/>
    <property type="match status" value="1"/>
</dbReference>
<dbReference type="Proteomes" id="UP000013827">
    <property type="component" value="Unassembled WGS sequence"/>
</dbReference>
<feature type="compositionally biased region" description="Acidic residues" evidence="7">
    <location>
        <begin position="85"/>
        <end position="116"/>
    </location>
</feature>
<dbReference type="GO" id="GO:0000470">
    <property type="term" value="P:maturation of LSU-rRNA"/>
    <property type="evidence" value="ECO:0007669"/>
    <property type="project" value="TreeGrafter"/>
</dbReference>
<dbReference type="InterPro" id="IPR029063">
    <property type="entry name" value="SAM-dependent_MTases_sf"/>
</dbReference>
<dbReference type="GO" id="GO:0005730">
    <property type="term" value="C:nucleolus"/>
    <property type="evidence" value="ECO:0007669"/>
    <property type="project" value="TreeGrafter"/>
</dbReference>
<dbReference type="InterPro" id="IPR023267">
    <property type="entry name" value="RCMT"/>
</dbReference>
<dbReference type="SUPFAM" id="SSF53335">
    <property type="entry name" value="S-adenosyl-L-methionine-dependent methyltransferases"/>
    <property type="match status" value="1"/>
</dbReference>
<sequence>MPTAKGGKRQKQSDASAASFSDENKSWLKPKKRSLFEDDEPAPRQRPGPSAVRKRGSAALSRPLARGPRKGAAAAPGKRPPAAEVVEESEESDDDSEEDVGDEYEGADSVEMEAEAAEQASEQRGAAASFTMPTGPREEMPDIGTLKSRIADVVDVLGDFASKRQEGVTRVEYVSLLAEDLQQALISRNVSLDPISKWSSEGLQIYESAVPIGATPEYLAGHYMIQSASSFLPRVLDMASAPGGKTSHIAARMGNSGTLVANDFNKQGLPSFASNLARQGVRCAILLHADGREFPRLMGGFDRVLLDAPCTGLGVISKDPAVKAEKGFTDVQRCQQLQKELLLAAIDSRAVGAMSLGGGIVVYSTCSIAVEENEAVVDYALASRNVKLVDTGLPFGVEGLTRYRSKRFHASLKHARRFYPHTHNMDGFFVAKLRKFSNDLPPGAQQQPPPSKAASKKKPPPPSKKRQK</sequence>
<feature type="active site" description="Nucleophile" evidence="6">
    <location>
        <position position="366"/>
    </location>
</feature>
<proteinExistence type="inferred from homology"/>
<feature type="compositionally biased region" description="Basic residues" evidence="7">
    <location>
        <begin position="1"/>
        <end position="10"/>
    </location>
</feature>
<dbReference type="RefSeq" id="XP_005767385.1">
    <property type="nucleotide sequence ID" value="XM_005767328.1"/>
</dbReference>
<dbReference type="InterPro" id="IPR001678">
    <property type="entry name" value="MeTrfase_RsmB-F_NOP2_dom"/>
</dbReference>
<dbReference type="PROSITE" id="PS51686">
    <property type="entry name" value="SAM_MT_RSMB_NOP"/>
    <property type="match status" value="1"/>
</dbReference>
<evidence type="ECO:0000256" key="6">
    <source>
        <dbReference type="PROSITE-ProRule" id="PRU01023"/>
    </source>
</evidence>
<reference evidence="10" key="1">
    <citation type="journal article" date="2013" name="Nature">
        <title>Pan genome of the phytoplankton Emiliania underpins its global distribution.</title>
        <authorList>
            <person name="Read B.A."/>
            <person name="Kegel J."/>
            <person name="Klute M.J."/>
            <person name="Kuo A."/>
            <person name="Lefebvre S.C."/>
            <person name="Maumus F."/>
            <person name="Mayer C."/>
            <person name="Miller J."/>
            <person name="Monier A."/>
            <person name="Salamov A."/>
            <person name="Young J."/>
            <person name="Aguilar M."/>
            <person name="Claverie J.M."/>
            <person name="Frickenhaus S."/>
            <person name="Gonzalez K."/>
            <person name="Herman E.K."/>
            <person name="Lin Y.C."/>
            <person name="Napier J."/>
            <person name="Ogata H."/>
            <person name="Sarno A.F."/>
            <person name="Shmutz J."/>
            <person name="Schroeder D."/>
            <person name="de Vargas C."/>
            <person name="Verret F."/>
            <person name="von Dassow P."/>
            <person name="Valentin K."/>
            <person name="Van de Peer Y."/>
            <person name="Wheeler G."/>
            <person name="Dacks J.B."/>
            <person name="Delwiche C.F."/>
            <person name="Dyhrman S.T."/>
            <person name="Glockner G."/>
            <person name="John U."/>
            <person name="Richards T."/>
            <person name="Worden A.Z."/>
            <person name="Zhang X."/>
            <person name="Grigoriev I.V."/>
            <person name="Allen A.E."/>
            <person name="Bidle K."/>
            <person name="Borodovsky M."/>
            <person name="Bowler C."/>
            <person name="Brownlee C."/>
            <person name="Cock J.M."/>
            <person name="Elias M."/>
            <person name="Gladyshev V.N."/>
            <person name="Groth M."/>
            <person name="Guda C."/>
            <person name="Hadaegh A."/>
            <person name="Iglesias-Rodriguez M.D."/>
            <person name="Jenkins J."/>
            <person name="Jones B.M."/>
            <person name="Lawson T."/>
            <person name="Leese F."/>
            <person name="Lindquist E."/>
            <person name="Lobanov A."/>
            <person name="Lomsadze A."/>
            <person name="Malik S.B."/>
            <person name="Marsh M.E."/>
            <person name="Mackinder L."/>
            <person name="Mock T."/>
            <person name="Mueller-Roeber B."/>
            <person name="Pagarete A."/>
            <person name="Parker M."/>
            <person name="Probert I."/>
            <person name="Quesneville H."/>
            <person name="Raines C."/>
            <person name="Rensing S.A."/>
            <person name="Riano-Pachon D.M."/>
            <person name="Richier S."/>
            <person name="Rokitta S."/>
            <person name="Shiraiwa Y."/>
            <person name="Soanes D.M."/>
            <person name="van der Giezen M."/>
            <person name="Wahlund T.M."/>
            <person name="Williams B."/>
            <person name="Wilson W."/>
            <person name="Wolfe G."/>
            <person name="Wurch L.L."/>
        </authorList>
    </citation>
    <scope>NUCLEOTIDE SEQUENCE</scope>
</reference>
<feature type="domain" description="SAM-dependent MTase RsmB/NOP-type" evidence="8">
    <location>
        <begin position="234"/>
        <end position="436"/>
    </location>
</feature>
<reference evidence="9" key="2">
    <citation type="submission" date="2024-10" db="UniProtKB">
        <authorList>
            <consortium name="EnsemblProtists"/>
        </authorList>
    </citation>
    <scope>IDENTIFICATION</scope>
</reference>
<evidence type="ECO:0000256" key="5">
    <source>
        <dbReference type="ARBA" id="ARBA00022884"/>
    </source>
</evidence>
<evidence type="ECO:0000256" key="7">
    <source>
        <dbReference type="SAM" id="MobiDB-lite"/>
    </source>
</evidence>
<feature type="binding site" evidence="6">
    <location>
        <position position="290"/>
    </location>
    <ligand>
        <name>S-adenosyl-L-methionine</name>
        <dbReference type="ChEBI" id="CHEBI:59789"/>
    </ligand>
</feature>
<keyword evidence="3 6" id="KW-0808">Transferase</keyword>
<feature type="region of interest" description="Disordered" evidence="7">
    <location>
        <begin position="1"/>
        <end position="139"/>
    </location>
</feature>
<dbReference type="PRINTS" id="PR02008">
    <property type="entry name" value="RCMTFAMILY"/>
</dbReference>
<keyword evidence="10" id="KW-1185">Reference proteome</keyword>
<evidence type="ECO:0000313" key="9">
    <source>
        <dbReference type="EnsemblProtists" id="EOD14956"/>
    </source>
</evidence>
<dbReference type="PROSITE" id="PS01153">
    <property type="entry name" value="NOL1_NOP2_SUN"/>
    <property type="match status" value="1"/>
</dbReference>
<dbReference type="HOGENOM" id="CLU_584531_0_0_1"/>
<feature type="region of interest" description="Disordered" evidence="7">
    <location>
        <begin position="438"/>
        <end position="468"/>
    </location>
</feature>
<comment type="similarity">
    <text evidence="1 6">Belongs to the class I-like SAM-binding methyltransferase superfamily. RsmB/NOP family.</text>
</comment>
<dbReference type="PANTHER" id="PTHR22807:SF30">
    <property type="entry name" value="28S RRNA (CYTOSINE(4447)-C(5))-METHYLTRANSFERASE-RELATED"/>
    <property type="match status" value="1"/>
</dbReference>
<dbReference type="PaxDb" id="2903-EOD14956"/>
<evidence type="ECO:0000256" key="4">
    <source>
        <dbReference type="ARBA" id="ARBA00022691"/>
    </source>
</evidence>
<feature type="binding site" evidence="6">
    <location>
        <position position="263"/>
    </location>
    <ligand>
        <name>S-adenosyl-L-methionine</name>
        <dbReference type="ChEBI" id="CHEBI:59789"/>
    </ligand>
</feature>
<dbReference type="eggNOG" id="KOG1122">
    <property type="taxonomic scope" value="Eukaryota"/>
</dbReference>
<dbReference type="GO" id="GO:0003723">
    <property type="term" value="F:RNA binding"/>
    <property type="evidence" value="ECO:0007669"/>
    <property type="project" value="UniProtKB-UniRule"/>
</dbReference>
<dbReference type="GO" id="GO:0009383">
    <property type="term" value="F:rRNA (cytosine-C5-)-methyltransferase activity"/>
    <property type="evidence" value="ECO:0007669"/>
    <property type="project" value="TreeGrafter"/>
</dbReference>
<dbReference type="InterPro" id="IPR018314">
    <property type="entry name" value="RsmB/NOL1/NOP2-like_CS"/>
</dbReference>
<protein>
    <recommendedName>
        <fullName evidence="8">SAM-dependent MTase RsmB/NOP-type domain-containing protein</fullName>
    </recommendedName>
</protein>
<evidence type="ECO:0000256" key="3">
    <source>
        <dbReference type="ARBA" id="ARBA00022679"/>
    </source>
</evidence>
<evidence type="ECO:0000256" key="2">
    <source>
        <dbReference type="ARBA" id="ARBA00022603"/>
    </source>
</evidence>
<feature type="compositionally biased region" description="Low complexity" evidence="7">
    <location>
        <begin position="117"/>
        <end position="129"/>
    </location>
</feature>
<dbReference type="InterPro" id="IPR049560">
    <property type="entry name" value="MeTrfase_RsmB-F_NOP2_cat"/>
</dbReference>
<dbReference type="GO" id="GO:0070475">
    <property type="term" value="P:rRNA base methylation"/>
    <property type="evidence" value="ECO:0007669"/>
    <property type="project" value="TreeGrafter"/>
</dbReference>
<feature type="binding site" evidence="6">
    <location>
        <position position="307"/>
    </location>
    <ligand>
        <name>S-adenosyl-L-methionine</name>
        <dbReference type="ChEBI" id="CHEBI:59789"/>
    </ligand>
</feature>
<dbReference type="EnsemblProtists" id="EOD14956">
    <property type="protein sequence ID" value="EOD14956"/>
    <property type="gene ID" value="EMIHUDRAFT_197644"/>
</dbReference>
<dbReference type="AlphaFoldDB" id="A0A0D3IUM1"/>
<dbReference type="STRING" id="2903.R1DW48"/>
<evidence type="ECO:0000313" key="10">
    <source>
        <dbReference type="Proteomes" id="UP000013827"/>
    </source>
</evidence>
<dbReference type="InterPro" id="IPR011023">
    <property type="entry name" value="Nop2p"/>
</dbReference>
<evidence type="ECO:0000256" key="1">
    <source>
        <dbReference type="ARBA" id="ARBA00007494"/>
    </source>
</evidence>
<keyword evidence="2 6" id="KW-0489">Methyltransferase</keyword>
<evidence type="ECO:0000259" key="8">
    <source>
        <dbReference type="PROSITE" id="PS51686"/>
    </source>
</evidence>